<dbReference type="PRINTS" id="PR00420">
    <property type="entry name" value="RNGMNOXGNASE"/>
</dbReference>
<dbReference type="Gene3D" id="3.50.50.60">
    <property type="entry name" value="FAD/NAD(P)-binding domain"/>
    <property type="match status" value="1"/>
</dbReference>
<dbReference type="InterPro" id="IPR036188">
    <property type="entry name" value="FAD/NAD-bd_sf"/>
</dbReference>
<dbReference type="InterPro" id="IPR002938">
    <property type="entry name" value="FAD-bd"/>
</dbReference>
<dbReference type="EMBL" id="BOMB01000032">
    <property type="protein sequence ID" value="GID14545.1"/>
    <property type="molecule type" value="Genomic_DNA"/>
</dbReference>
<gene>
    <name evidence="2" type="ORF">Aru02nite_54340</name>
</gene>
<name>A0A8J3J9X5_9ACTN</name>
<dbReference type="GO" id="GO:0071949">
    <property type="term" value="F:FAD binding"/>
    <property type="evidence" value="ECO:0007669"/>
    <property type="project" value="InterPro"/>
</dbReference>
<keyword evidence="3" id="KW-1185">Reference proteome</keyword>
<evidence type="ECO:0000259" key="1">
    <source>
        <dbReference type="Pfam" id="PF01494"/>
    </source>
</evidence>
<evidence type="ECO:0000313" key="2">
    <source>
        <dbReference type="EMBL" id="GID14545.1"/>
    </source>
</evidence>
<sequence>MDVLIAGAGVGGLALTHGLRQRGHRVRVLEAAAGLRRGGAGVTIFSNGHAALAGLGVSLDGLGGRMTGLRLRTAEGRGVVRADLRMLRGPVRVIAREQLVDRLAEGLPDDVIRFDTPVTDVRTGDGRVVALDASGAEHEADVLVGADGYRSAVRRAVLDPAPAADVGWSTWQGLGPLLPDLARGTTGELIVGDAGLVGLLPAGDGLLQWWFDTRWTGDDPPSPSAMLRDRFATYAEPVPALLASVTDADIGRYPHVLHRVGDRWGSGAATLLGDAAHAFPPTQAQGANQALEDAWLLARTLTDPAADSLRRYERVRARRAGLVSRLAAREGVNQPPPRWMGPLLSALPPRLVGLAYRAQIRRFSDVRAG</sequence>
<keyword evidence="2" id="KW-0560">Oxidoreductase</keyword>
<reference evidence="2" key="1">
    <citation type="submission" date="2021-01" db="EMBL/GenBank/DDBJ databases">
        <title>Whole genome shotgun sequence of Actinocatenispora rupis NBRC 107355.</title>
        <authorList>
            <person name="Komaki H."/>
            <person name="Tamura T."/>
        </authorList>
    </citation>
    <scope>NUCLEOTIDE SEQUENCE</scope>
    <source>
        <strain evidence="2">NBRC 107355</strain>
    </source>
</reference>
<dbReference type="Pfam" id="PF01494">
    <property type="entry name" value="FAD_binding_3"/>
    <property type="match status" value="1"/>
</dbReference>
<proteinExistence type="predicted"/>
<dbReference type="PANTHER" id="PTHR46496:SF4">
    <property type="entry name" value="ZEAXANTHIN EPOXIDASE"/>
    <property type="match status" value="1"/>
</dbReference>
<dbReference type="PANTHER" id="PTHR46496">
    <property type="match status" value="1"/>
</dbReference>
<organism evidence="2 3">
    <name type="scientific">Actinocatenispora rupis</name>
    <dbReference type="NCBI Taxonomy" id="519421"/>
    <lineage>
        <taxon>Bacteria</taxon>
        <taxon>Bacillati</taxon>
        <taxon>Actinomycetota</taxon>
        <taxon>Actinomycetes</taxon>
        <taxon>Micromonosporales</taxon>
        <taxon>Micromonosporaceae</taxon>
        <taxon>Actinocatenispora</taxon>
    </lineage>
</organism>
<dbReference type="GO" id="GO:0004497">
    <property type="term" value="F:monooxygenase activity"/>
    <property type="evidence" value="ECO:0007669"/>
    <property type="project" value="UniProtKB-KW"/>
</dbReference>
<dbReference type="Proteomes" id="UP000612808">
    <property type="component" value="Unassembled WGS sequence"/>
</dbReference>
<comment type="caution">
    <text evidence="2">The sequence shown here is derived from an EMBL/GenBank/DDBJ whole genome shotgun (WGS) entry which is preliminary data.</text>
</comment>
<evidence type="ECO:0000313" key="3">
    <source>
        <dbReference type="Proteomes" id="UP000612808"/>
    </source>
</evidence>
<feature type="domain" description="FAD-binding" evidence="1">
    <location>
        <begin position="2"/>
        <end position="321"/>
    </location>
</feature>
<dbReference type="AlphaFoldDB" id="A0A8J3J9X5"/>
<protein>
    <submittedName>
        <fullName evidence="2">FAD-dependent monooxygenase</fullName>
    </submittedName>
</protein>
<dbReference type="RefSeq" id="WP_203662376.1">
    <property type="nucleotide sequence ID" value="NZ_BAAAZM010000017.1"/>
</dbReference>
<dbReference type="SUPFAM" id="SSF51905">
    <property type="entry name" value="FAD/NAD(P)-binding domain"/>
    <property type="match status" value="1"/>
</dbReference>
<keyword evidence="2" id="KW-0503">Monooxygenase</keyword>
<accession>A0A8J3J9X5</accession>